<dbReference type="RefSeq" id="XP_068138749.1">
    <property type="nucleotide sequence ID" value="XM_068282648.1"/>
</dbReference>
<feature type="compositionally biased region" description="Polar residues" evidence="1">
    <location>
        <begin position="1"/>
        <end position="14"/>
    </location>
</feature>
<evidence type="ECO:0000256" key="1">
    <source>
        <dbReference type="SAM" id="MobiDB-lite"/>
    </source>
</evidence>
<evidence type="ECO:0000313" key="3">
    <source>
        <dbReference type="Proteomes" id="UP000182444"/>
    </source>
</evidence>
<gene>
    <name evidence="2" type="ORF">YALI1_D09910g</name>
</gene>
<protein>
    <submittedName>
        <fullName evidence="2">Uncharacterized protein</fullName>
    </submittedName>
</protein>
<dbReference type="GeneID" id="94583263"/>
<organism evidence="2 3">
    <name type="scientific">Yarrowia lipolytica</name>
    <name type="common">Candida lipolytica</name>
    <dbReference type="NCBI Taxonomy" id="4952"/>
    <lineage>
        <taxon>Eukaryota</taxon>
        <taxon>Fungi</taxon>
        <taxon>Dikarya</taxon>
        <taxon>Ascomycota</taxon>
        <taxon>Saccharomycotina</taxon>
        <taxon>Dipodascomycetes</taxon>
        <taxon>Dipodascales</taxon>
        <taxon>Dipodascales incertae sedis</taxon>
        <taxon>Yarrowia</taxon>
    </lineage>
</organism>
<reference evidence="2 3" key="1">
    <citation type="journal article" date="2016" name="PLoS ONE">
        <title>Sequence Assembly of Yarrowia lipolytica Strain W29/CLIB89 Shows Transposable Element Diversity.</title>
        <authorList>
            <person name="Magnan C."/>
            <person name="Yu J."/>
            <person name="Chang I."/>
            <person name="Jahn E."/>
            <person name="Kanomata Y."/>
            <person name="Wu J."/>
            <person name="Zeller M."/>
            <person name="Oakes M."/>
            <person name="Baldi P."/>
            <person name="Sandmeyer S."/>
        </authorList>
    </citation>
    <scope>NUCLEOTIDE SEQUENCE [LARGE SCALE GENOMIC DNA]</scope>
    <source>
        <strain evidence="3">CLIB89(W29)</strain>
    </source>
</reference>
<feature type="region of interest" description="Disordered" evidence="1">
    <location>
        <begin position="127"/>
        <end position="150"/>
    </location>
</feature>
<evidence type="ECO:0000313" key="2">
    <source>
        <dbReference type="EMBL" id="AOW03741.1"/>
    </source>
</evidence>
<dbReference type="EMBL" id="CP017556">
    <property type="protein sequence ID" value="AOW03741.1"/>
    <property type="molecule type" value="Genomic_DNA"/>
</dbReference>
<dbReference type="VEuPathDB" id="FungiDB:YALI1_D09910g"/>
<feature type="region of interest" description="Disordered" evidence="1">
    <location>
        <begin position="1"/>
        <end position="26"/>
    </location>
</feature>
<proteinExistence type="predicted"/>
<accession>A0A1D8NDN2</accession>
<name>A0A1D8NDN2_YARLL</name>
<dbReference type="AlphaFoldDB" id="A0A1D8NDN2"/>
<sequence length="150" mass="16171">MTNAYPGATKQTSWPTPPLHLTTPDHAAGLTSVRPVEKGTSCSKVRLCSPDAEAAATIKSISKHPIHDRATVAAFQQLASQQDGSAKAMLRTPDFSFPAKNAKCQKSIYTTDMIQVIMSPQFAATRSHNAGAEFGRRDCRQRSAGGARDW</sequence>
<dbReference type="Proteomes" id="UP000182444">
    <property type="component" value="Chromosome 1D"/>
</dbReference>